<evidence type="ECO:0000313" key="12">
    <source>
        <dbReference type="Proteomes" id="UP000789508"/>
    </source>
</evidence>
<dbReference type="PANTHER" id="PTHR42776">
    <property type="entry name" value="SERINE PEPTIDASE S9 FAMILY MEMBER"/>
    <property type="match status" value="1"/>
</dbReference>
<dbReference type="AlphaFoldDB" id="A0A9N9B9D2"/>
<dbReference type="GO" id="GO:0006508">
    <property type="term" value="P:proteolysis"/>
    <property type="evidence" value="ECO:0007669"/>
    <property type="project" value="InterPro"/>
</dbReference>
<dbReference type="GO" id="GO:0008242">
    <property type="term" value="F:omega peptidase activity"/>
    <property type="evidence" value="ECO:0007669"/>
    <property type="project" value="UniProtKB-EC"/>
</dbReference>
<feature type="domain" description="Acylamino-acid-releasing enzyme N-terminal" evidence="10">
    <location>
        <begin position="14"/>
        <end position="170"/>
    </location>
</feature>
<comment type="similarity">
    <text evidence="3">Belongs to the peptidase S9C family.</text>
</comment>
<name>A0A9N9B9D2_9GLOM</name>
<evidence type="ECO:0000256" key="3">
    <source>
        <dbReference type="ARBA" id="ARBA00010040"/>
    </source>
</evidence>
<keyword evidence="6" id="KW-0963">Cytoplasm</keyword>
<dbReference type="SUPFAM" id="SSF82171">
    <property type="entry name" value="DPP6 N-terminal domain-like"/>
    <property type="match status" value="1"/>
</dbReference>
<evidence type="ECO:0000256" key="6">
    <source>
        <dbReference type="ARBA" id="ARBA00022490"/>
    </source>
</evidence>
<dbReference type="InterPro" id="IPR029058">
    <property type="entry name" value="AB_hydrolase_fold"/>
</dbReference>
<evidence type="ECO:0000259" key="10">
    <source>
        <dbReference type="Pfam" id="PF19283"/>
    </source>
</evidence>
<evidence type="ECO:0000256" key="1">
    <source>
        <dbReference type="ARBA" id="ARBA00000721"/>
    </source>
</evidence>
<dbReference type="PANTHER" id="PTHR42776:SF4">
    <property type="entry name" value="ACYLAMINO-ACID-RELEASING ENZYME"/>
    <property type="match status" value="1"/>
</dbReference>
<comment type="subcellular location">
    <subcellularLocation>
        <location evidence="2">Cytoplasm</location>
    </subcellularLocation>
</comment>
<comment type="subunit">
    <text evidence="4">Homotetramer.</text>
</comment>
<comment type="caution">
    <text evidence="11">The sequence shown here is derived from an EMBL/GenBank/DDBJ whole genome shotgun (WGS) entry which is preliminary data.</text>
</comment>
<evidence type="ECO:0000256" key="8">
    <source>
        <dbReference type="ARBA" id="ARBA00032829"/>
    </source>
</evidence>
<evidence type="ECO:0000259" key="9">
    <source>
        <dbReference type="Pfam" id="PF00326"/>
    </source>
</evidence>
<keyword evidence="12" id="KW-1185">Reference proteome</keyword>
<evidence type="ECO:0000256" key="7">
    <source>
        <dbReference type="ARBA" id="ARBA00022801"/>
    </source>
</evidence>
<organism evidence="11 12">
    <name type="scientific">Ambispora leptoticha</name>
    <dbReference type="NCBI Taxonomy" id="144679"/>
    <lineage>
        <taxon>Eukaryota</taxon>
        <taxon>Fungi</taxon>
        <taxon>Fungi incertae sedis</taxon>
        <taxon>Mucoromycota</taxon>
        <taxon>Glomeromycotina</taxon>
        <taxon>Glomeromycetes</taxon>
        <taxon>Archaeosporales</taxon>
        <taxon>Ambisporaceae</taxon>
        <taxon>Ambispora</taxon>
    </lineage>
</organism>
<dbReference type="Gene3D" id="3.40.50.1820">
    <property type="entry name" value="alpha/beta hydrolase"/>
    <property type="match status" value="1"/>
</dbReference>
<protein>
    <recommendedName>
        <fullName evidence="5">acylaminoacyl-peptidase</fullName>
        <ecNumber evidence="5">3.4.19.1</ecNumber>
    </recommendedName>
    <alternativeName>
        <fullName evidence="8">Dipeptidyl-peptidase V</fullName>
    </alternativeName>
</protein>
<dbReference type="Pfam" id="PF00326">
    <property type="entry name" value="Peptidase_S9"/>
    <property type="match status" value="1"/>
</dbReference>
<proteinExistence type="inferred from homology"/>
<evidence type="ECO:0000256" key="5">
    <source>
        <dbReference type="ARBA" id="ARBA00012917"/>
    </source>
</evidence>
<dbReference type="EC" id="3.4.19.1" evidence="5"/>
<keyword evidence="7" id="KW-0378">Hydrolase</keyword>
<dbReference type="Pfam" id="PF19283">
    <property type="entry name" value="APEH_N"/>
    <property type="match status" value="2"/>
</dbReference>
<dbReference type="EMBL" id="CAJVPS010002095">
    <property type="protein sequence ID" value="CAG8560170.1"/>
    <property type="molecule type" value="Genomic_DNA"/>
</dbReference>
<dbReference type="SUPFAM" id="SSF53474">
    <property type="entry name" value="alpha/beta-Hydrolases"/>
    <property type="match status" value="1"/>
</dbReference>
<reference evidence="11" key="1">
    <citation type="submission" date="2021-06" db="EMBL/GenBank/DDBJ databases">
        <authorList>
            <person name="Kallberg Y."/>
            <person name="Tangrot J."/>
            <person name="Rosling A."/>
        </authorList>
    </citation>
    <scope>NUCLEOTIDE SEQUENCE</scope>
    <source>
        <strain evidence="11">FL130A</strain>
    </source>
</reference>
<feature type="domain" description="Peptidase S9 prolyl oligopeptidase catalytic" evidence="9">
    <location>
        <begin position="504"/>
        <end position="703"/>
    </location>
</feature>
<comment type="catalytic activity">
    <reaction evidence="1">
        <text>Cleavage of an N-acetyl or N-formyl amino acid from the N-terminus of a polypeptide.</text>
        <dbReference type="EC" id="3.4.19.1"/>
    </reaction>
</comment>
<evidence type="ECO:0000313" key="11">
    <source>
        <dbReference type="EMBL" id="CAG8560170.1"/>
    </source>
</evidence>
<dbReference type="Proteomes" id="UP000789508">
    <property type="component" value="Unassembled WGS sequence"/>
</dbReference>
<gene>
    <name evidence="11" type="ORF">ALEPTO_LOCUS6313</name>
</gene>
<dbReference type="InterPro" id="IPR045550">
    <property type="entry name" value="AARE_N"/>
</dbReference>
<dbReference type="GO" id="GO:0005737">
    <property type="term" value="C:cytoplasm"/>
    <property type="evidence" value="ECO:0007669"/>
    <property type="project" value="UniProtKB-SubCell"/>
</dbReference>
<sequence>MSSAIRDNHTVRTYESFAIIPNYTEVTIIPQKTAFLTLLNLQVLLSQRDFTRKIKRKSLKSLFVSVNNDNKNISSPLSSLPVVDLGDGLIKQEISPSGEYLAVLRIIENDNKKGKKKFVEIWRKGTLLHVLDVTDDHGDFYGDSQVGSLQWSRNESQFVYIAERKAPDDPSRKFNFVNDWGEQLSNKRESAIVVVDITSLSSTSTSRNSSGGNGGFVKVLPAFEGIVPEHLSVGLEHTRSPRLNLTGDLLVFLSNKAGGPHWSCSELRLYDFKTGAHHVIVPIIHDPSKPQSTSSYPVGFPGLYIDQLPHRSSFMSIENTEFLLLHSIWRSWKTVLAVNLLNGDVHNISSSYSETLNYKSYNLFAVWNKFVVVSESAPNQLDTLILGTVNEFNSNTKNFEISWTPIDKPNDEEVTPILSDISWSVVTPYRDNPNLEMIHIKPIATTNDDNNNSSEINKQSKLPPLIVYPHGGPHSTTTTGLNPLLATLVSAGFQIVEGLFFLSLGFGQNSIETLIGQIGELEIEEVQSTAKYLIDNHQADPNQVVIIGGSHGGFISAHLIGKYPESDFYRACVLRNPVLNIGGMAFVTDIPDWCFSELSIPYKFTQPSLVLPSTYTQMFSRSPVKNIDRIKTPTLLCLGEQDLRVPHGDGLNWLYYLKGKSQENGENIDIRCKMYPETGHALDSIEAELDVAAEIIRFLGEKIEC</sequence>
<evidence type="ECO:0000256" key="4">
    <source>
        <dbReference type="ARBA" id="ARBA00011881"/>
    </source>
</evidence>
<accession>A0A9N9B9D2</accession>
<evidence type="ECO:0000256" key="2">
    <source>
        <dbReference type="ARBA" id="ARBA00004496"/>
    </source>
</evidence>
<dbReference type="GO" id="GO:0004252">
    <property type="term" value="F:serine-type endopeptidase activity"/>
    <property type="evidence" value="ECO:0007669"/>
    <property type="project" value="TreeGrafter"/>
</dbReference>
<dbReference type="OrthoDB" id="43744at2759"/>
<feature type="domain" description="Acylamino-acid-releasing enzyme N-terminal" evidence="10">
    <location>
        <begin position="229"/>
        <end position="410"/>
    </location>
</feature>
<dbReference type="InterPro" id="IPR001375">
    <property type="entry name" value="Peptidase_S9_cat"/>
</dbReference>